<organism evidence="1 2">
    <name type="scientific">Pleurodeles waltl</name>
    <name type="common">Iberian ribbed newt</name>
    <dbReference type="NCBI Taxonomy" id="8319"/>
    <lineage>
        <taxon>Eukaryota</taxon>
        <taxon>Metazoa</taxon>
        <taxon>Chordata</taxon>
        <taxon>Craniata</taxon>
        <taxon>Vertebrata</taxon>
        <taxon>Euteleostomi</taxon>
        <taxon>Amphibia</taxon>
        <taxon>Batrachia</taxon>
        <taxon>Caudata</taxon>
        <taxon>Salamandroidea</taxon>
        <taxon>Salamandridae</taxon>
        <taxon>Pleurodelinae</taxon>
        <taxon>Pleurodeles</taxon>
    </lineage>
</organism>
<proteinExistence type="predicted"/>
<reference evidence="1" key="1">
    <citation type="journal article" date="2022" name="bioRxiv">
        <title>Sequencing and chromosome-scale assembly of the giantPleurodeles waltlgenome.</title>
        <authorList>
            <person name="Brown T."/>
            <person name="Elewa A."/>
            <person name="Iarovenko S."/>
            <person name="Subramanian E."/>
            <person name="Araus A.J."/>
            <person name="Petzold A."/>
            <person name="Susuki M."/>
            <person name="Suzuki K.-i.T."/>
            <person name="Hayashi T."/>
            <person name="Toyoda A."/>
            <person name="Oliveira C."/>
            <person name="Osipova E."/>
            <person name="Leigh N.D."/>
            <person name="Simon A."/>
            <person name="Yun M.H."/>
        </authorList>
    </citation>
    <scope>NUCLEOTIDE SEQUENCE</scope>
    <source>
        <strain evidence="1">20211129_DDA</strain>
        <tissue evidence="1">Liver</tissue>
    </source>
</reference>
<comment type="caution">
    <text evidence="1">The sequence shown here is derived from an EMBL/GenBank/DDBJ whole genome shotgun (WGS) entry which is preliminary data.</text>
</comment>
<accession>A0AAV7PS23</accession>
<evidence type="ECO:0000313" key="2">
    <source>
        <dbReference type="Proteomes" id="UP001066276"/>
    </source>
</evidence>
<sequence>MELWPRVGPRLTCAEGRVRLFSRSPLHWTRQGPSSSRCLSPLQRGSRRTFTREGLPWVGSHNSRRAVRSSGSRCDDEASPQGCLMHQPDTVDSMMIAIADFFTSNDTEDVSISTLWEMIKAVVQGEIFALFVTEYRQHANKRKGLYVQVQE</sequence>
<dbReference type="Proteomes" id="UP001066276">
    <property type="component" value="Chromosome 7"/>
</dbReference>
<keyword evidence="2" id="KW-1185">Reference proteome</keyword>
<protein>
    <submittedName>
        <fullName evidence="1">Uncharacterized protein</fullName>
    </submittedName>
</protein>
<name>A0AAV7PS23_PLEWA</name>
<evidence type="ECO:0000313" key="1">
    <source>
        <dbReference type="EMBL" id="KAJ1129694.1"/>
    </source>
</evidence>
<dbReference type="EMBL" id="JANPWB010000011">
    <property type="protein sequence ID" value="KAJ1129694.1"/>
    <property type="molecule type" value="Genomic_DNA"/>
</dbReference>
<gene>
    <name evidence="1" type="ORF">NDU88_008060</name>
</gene>
<dbReference type="AlphaFoldDB" id="A0AAV7PS23"/>